<dbReference type="SUPFAM" id="SSF63520">
    <property type="entry name" value="PTS-regulatory domain, PRD"/>
    <property type="match status" value="2"/>
</dbReference>
<dbReference type="InterPro" id="IPR036650">
    <property type="entry name" value="CAT_RNA-bd_dom_sf"/>
</dbReference>
<dbReference type="InterPro" id="IPR050661">
    <property type="entry name" value="BglG_antiterminators"/>
</dbReference>
<name>A0ABT4CXC8_9CLOT</name>
<dbReference type="Proteomes" id="UP001078443">
    <property type="component" value="Unassembled WGS sequence"/>
</dbReference>
<keyword evidence="1" id="KW-0677">Repeat</keyword>
<evidence type="ECO:0000256" key="1">
    <source>
        <dbReference type="ARBA" id="ARBA00022737"/>
    </source>
</evidence>
<dbReference type="Gene3D" id="1.10.1790.10">
    <property type="entry name" value="PRD domain"/>
    <property type="match status" value="2"/>
</dbReference>
<reference evidence="3" key="1">
    <citation type="submission" date="2022-12" db="EMBL/GenBank/DDBJ databases">
        <authorList>
            <person name="Wang J."/>
        </authorList>
    </citation>
    <scope>NUCLEOTIDE SEQUENCE</scope>
    <source>
        <strain evidence="3">HY-45-18</strain>
    </source>
</reference>
<dbReference type="SMART" id="SM01061">
    <property type="entry name" value="CAT_RBD"/>
    <property type="match status" value="1"/>
</dbReference>
<proteinExistence type="predicted"/>
<keyword evidence="4" id="KW-1185">Reference proteome</keyword>
<dbReference type="Pfam" id="PF03123">
    <property type="entry name" value="CAT_RBD"/>
    <property type="match status" value="1"/>
</dbReference>
<dbReference type="PANTHER" id="PTHR30185:SF16">
    <property type="entry name" value="PROTEIN GLCT"/>
    <property type="match status" value="1"/>
</dbReference>
<dbReference type="SUPFAM" id="SSF50151">
    <property type="entry name" value="SacY-like RNA-binding domain"/>
    <property type="match status" value="1"/>
</dbReference>
<dbReference type="InterPro" id="IPR011608">
    <property type="entry name" value="PRD"/>
</dbReference>
<dbReference type="Gene3D" id="2.30.24.10">
    <property type="entry name" value="CAT RNA-binding domain"/>
    <property type="match status" value="1"/>
</dbReference>
<accession>A0ABT4CXC8</accession>
<feature type="domain" description="PRD" evidence="2">
    <location>
        <begin position="62"/>
        <end position="167"/>
    </location>
</feature>
<feature type="domain" description="PRD" evidence="2">
    <location>
        <begin position="168"/>
        <end position="270"/>
    </location>
</feature>
<dbReference type="InterPro" id="IPR036634">
    <property type="entry name" value="PRD_sf"/>
</dbReference>
<dbReference type="PROSITE" id="PS51372">
    <property type="entry name" value="PRD_2"/>
    <property type="match status" value="2"/>
</dbReference>
<gene>
    <name evidence="3" type="ORF">OW763_04650</name>
</gene>
<organism evidence="3 4">
    <name type="scientific">Clostridium aestuarii</name>
    <dbReference type="NCBI Taxonomy" id="338193"/>
    <lineage>
        <taxon>Bacteria</taxon>
        <taxon>Bacillati</taxon>
        <taxon>Bacillota</taxon>
        <taxon>Clostridia</taxon>
        <taxon>Eubacteriales</taxon>
        <taxon>Clostridiaceae</taxon>
        <taxon>Clostridium</taxon>
    </lineage>
</organism>
<protein>
    <submittedName>
        <fullName evidence="3">Transcription antiterminator</fullName>
    </submittedName>
</protein>
<dbReference type="Pfam" id="PF00874">
    <property type="entry name" value="PRD"/>
    <property type="match status" value="2"/>
</dbReference>
<evidence type="ECO:0000313" key="4">
    <source>
        <dbReference type="Proteomes" id="UP001078443"/>
    </source>
</evidence>
<dbReference type="InterPro" id="IPR004341">
    <property type="entry name" value="CAT_RNA-bd_dom"/>
</dbReference>
<evidence type="ECO:0000313" key="3">
    <source>
        <dbReference type="EMBL" id="MCY6483641.1"/>
    </source>
</evidence>
<evidence type="ECO:0000259" key="2">
    <source>
        <dbReference type="PROSITE" id="PS51372"/>
    </source>
</evidence>
<dbReference type="RefSeq" id="WP_268039917.1">
    <property type="nucleotide sequence ID" value="NZ_JAPQER010000002.1"/>
</dbReference>
<dbReference type="PANTHER" id="PTHR30185">
    <property type="entry name" value="CRYPTIC BETA-GLUCOSIDE BGL OPERON ANTITERMINATOR"/>
    <property type="match status" value="1"/>
</dbReference>
<comment type="caution">
    <text evidence="3">The sequence shown here is derived from an EMBL/GenBank/DDBJ whole genome shotgun (WGS) entry which is preliminary data.</text>
</comment>
<dbReference type="EMBL" id="JAPQER010000002">
    <property type="protein sequence ID" value="MCY6483641.1"/>
    <property type="molecule type" value="Genomic_DNA"/>
</dbReference>
<sequence>MNIIKKVLNNNVVIANSSKQEVILVGKGIGFDFKKGIEVPENRIKSIFVKQDENNYERVLNSIDNEVVGISEEIISLAEKILNTKLNSAIHISLPDHINFAIKRIKKGMKIENPFINELRALYSKEYEIANNAINMINERFNIELPEDEAGFICMHIRGGITNQDARKSLAHTKKIGEIMNLISKLLRSNFDRNSFEYIRTLSHINFMIERVKSKEPIRNYLLESIKKELYYEFNIAIKVALKIENVFDIKVPEDEIGYIAVHLKRLSEV</sequence>